<accession>A0A0E2HGR6</accession>
<dbReference type="Proteomes" id="UP000013085">
    <property type="component" value="Unassembled WGS sequence"/>
</dbReference>
<protein>
    <submittedName>
        <fullName evidence="1">Uncharacterized protein</fullName>
    </submittedName>
</protein>
<dbReference type="HOGENOM" id="CLU_2567760_0_0_9"/>
<proteinExistence type="predicted"/>
<sequence>MFSDFVRNFTITCPECKTSVTFSIDMDNTHALYSAVHDFKCPRCANELSYEAQNMISAIRAYNDALSELQNAAEQNHVKLS</sequence>
<evidence type="ECO:0000313" key="2">
    <source>
        <dbReference type="Proteomes" id="UP000013085"/>
    </source>
</evidence>
<gene>
    <name evidence="1" type="ORF">HMPREF1090_00011</name>
</gene>
<comment type="caution">
    <text evidence="1">The sequence shown here is derived from an EMBL/GenBank/DDBJ whole genome shotgun (WGS) entry which is preliminary data.</text>
</comment>
<dbReference type="EMBL" id="AGYR01000001">
    <property type="protein sequence ID" value="ENZ20082.1"/>
    <property type="molecule type" value="Genomic_DNA"/>
</dbReference>
<name>A0A0E2HGR6_9FIRM</name>
<organism evidence="1 2">
    <name type="scientific">[Clostridium] clostridioforme 90A8</name>
    <dbReference type="NCBI Taxonomy" id="999408"/>
    <lineage>
        <taxon>Bacteria</taxon>
        <taxon>Bacillati</taxon>
        <taxon>Bacillota</taxon>
        <taxon>Clostridia</taxon>
        <taxon>Lachnospirales</taxon>
        <taxon>Lachnospiraceae</taxon>
        <taxon>Enterocloster</taxon>
    </lineage>
</organism>
<dbReference type="AlphaFoldDB" id="A0A0E2HGR6"/>
<reference evidence="1 2" key="1">
    <citation type="submission" date="2013-01" db="EMBL/GenBank/DDBJ databases">
        <title>The Genome Sequence of Clostridium clostridioforme 90A8.</title>
        <authorList>
            <consortium name="The Broad Institute Genome Sequencing Platform"/>
            <person name="Earl A."/>
            <person name="Ward D."/>
            <person name="Feldgarden M."/>
            <person name="Gevers D."/>
            <person name="Courvalin P."/>
            <person name="Lambert T."/>
            <person name="Walker B."/>
            <person name="Young S.K."/>
            <person name="Zeng Q."/>
            <person name="Gargeya S."/>
            <person name="Fitzgerald M."/>
            <person name="Haas B."/>
            <person name="Abouelleil A."/>
            <person name="Alvarado L."/>
            <person name="Arachchi H.M."/>
            <person name="Berlin A.M."/>
            <person name="Chapman S.B."/>
            <person name="Dewar J."/>
            <person name="Goldberg J."/>
            <person name="Griggs A."/>
            <person name="Gujja S."/>
            <person name="Hansen M."/>
            <person name="Howarth C."/>
            <person name="Imamovic A."/>
            <person name="Larimer J."/>
            <person name="McCowan C."/>
            <person name="Murphy C."/>
            <person name="Neiman D."/>
            <person name="Pearson M."/>
            <person name="Priest M."/>
            <person name="Roberts A."/>
            <person name="Saif S."/>
            <person name="Shea T."/>
            <person name="Sisk P."/>
            <person name="Sykes S."/>
            <person name="Wortman J."/>
            <person name="Nusbaum C."/>
            <person name="Birren B."/>
        </authorList>
    </citation>
    <scope>NUCLEOTIDE SEQUENCE [LARGE SCALE GENOMIC DNA]</scope>
    <source>
        <strain evidence="1 2">90A8</strain>
    </source>
</reference>
<evidence type="ECO:0000313" key="1">
    <source>
        <dbReference type="EMBL" id="ENZ20082.1"/>
    </source>
</evidence>